<dbReference type="InterPro" id="IPR002692">
    <property type="entry name" value="S45"/>
</dbReference>
<dbReference type="InterPro" id="IPR014395">
    <property type="entry name" value="Pen/GL7ACA/AHL_acylase"/>
</dbReference>
<dbReference type="InterPro" id="IPR023343">
    <property type="entry name" value="Penicillin_amidase_dom1"/>
</dbReference>
<dbReference type="InterPro" id="IPR043146">
    <property type="entry name" value="Penicillin_amidase_N_B-knob"/>
</dbReference>
<dbReference type="CDD" id="cd03747">
    <property type="entry name" value="Ntn_PGA_like"/>
    <property type="match status" value="1"/>
</dbReference>
<evidence type="ECO:0000256" key="4">
    <source>
        <dbReference type="PIRSR" id="PIRSR001227-1"/>
    </source>
</evidence>
<sequence length="845" mass="93406">MKTLFKLLAVSLLTLFLALLLAAALGYGYARSKLPQRDGELFLRGLTAPVQVRWDERGVPHIQAQNETDLYRALGFLHAQDRLFQMELMRRLAKGELAEILGPKLLETDKLFRTLGLRTQAEVRVRAINPRHPSWPVLQAYLDGINEFQETRPLPLEFEILGIHNPLPYSPEDTLAVTGYLAYSFAAALRTEPVLTFVRDRLGPDHLRIFDVDWNPLGVLSPQAQLLGQARPDDGKATRGAALAPPSPSALSDADWRTLARVGEVSQQAMELAGVPLLEGSNAWALSGRRTASGKPMLAGDPHIAFSLPAVWWEAHLSVPASANTPGFELYGHFQALSPYALLGHNGKFGWSLTMFQNDDMDLVALRPNPANSRQVWYRGLWVDLGTRQEVIEVKGGEPEALQIRQSPYGPIINQVYADTLGGDASATPVALWWTLYEAENPIIEAFHELNRADTLAKARQASSKLHVPGLNIVWANAAGDIGWWAAAKLVQRPAGVNPSFILDSAQGQAEKPGYYRFADNPQEENPARGYIVSGNQQPLPRSGVPVYGYYNNAERARRLDFVLSNKREGWTVADSQALQLDEQSRYAARILGPLLPLLRAAAEQSEENTLEQKVLVNQLAEWDGRHEAGSITATVFNQFVYELARAALADELGPALFNNLLRTRAIDAALPRLAADVNSPWWDDRGTPYEQETRADTVALAWEAALAHLVKLHGQSAINRWAWSSNHQLTHNHPLGQVKPLNLLFNVGPYPVSGGRELPNNLNHGVGPAPWSVHHGPSTRRVIDFAAPGQAQGISPVGQSGVLFDRHYKDQAVDYVLGRYQTMHLDADDVRKSTRSILILQPDE</sequence>
<dbReference type="Gene3D" id="3.60.20.10">
    <property type="entry name" value="Glutamine Phosphoribosylpyrophosphate, subunit 1, domain 1"/>
    <property type="match status" value="1"/>
</dbReference>
<dbReference type="Proteomes" id="UP000023268">
    <property type="component" value="Unassembled WGS sequence"/>
</dbReference>
<dbReference type="PANTHER" id="PTHR34218:SF5">
    <property type="entry name" value="PENICILLIN ACYLASE FAMILY PROTEIN"/>
    <property type="match status" value="1"/>
</dbReference>
<reference evidence="7 8" key="1">
    <citation type="submission" date="2014-02" db="EMBL/GenBank/DDBJ databases">
        <title>Draft Genome of Hylemonella gracilis isolated from the Niagara River.</title>
        <authorList>
            <person name="Pawlowski D.R."/>
            <person name="Koudelka G.B."/>
        </authorList>
    </citation>
    <scope>NUCLEOTIDE SEQUENCE [LARGE SCALE GENOMIC DNA]</scope>
    <source>
        <strain evidence="7 8">Niagara R</strain>
    </source>
</reference>
<comment type="similarity">
    <text evidence="1">Belongs to the peptidase S45 family.</text>
</comment>
<evidence type="ECO:0000256" key="6">
    <source>
        <dbReference type="SAM" id="MobiDB-lite"/>
    </source>
</evidence>
<dbReference type="AlphaFoldDB" id="A0A016XIA2"/>
<keyword evidence="5" id="KW-0479">Metal-binding</keyword>
<proteinExistence type="inferred from homology"/>
<dbReference type="Gene3D" id="1.10.439.10">
    <property type="entry name" value="Penicillin Amidohydrolase, domain 1"/>
    <property type="match status" value="1"/>
</dbReference>
<feature type="binding site" evidence="5">
    <location>
        <position position="499"/>
    </location>
    <ligand>
        <name>Ca(2+)</name>
        <dbReference type="ChEBI" id="CHEBI:29108"/>
    </ligand>
</feature>
<keyword evidence="2" id="KW-0378">Hydrolase</keyword>
<evidence type="ECO:0000256" key="5">
    <source>
        <dbReference type="PIRSR" id="PIRSR001227-2"/>
    </source>
</evidence>
<feature type="binding site" evidence="5">
    <location>
        <position position="192"/>
    </location>
    <ligand>
        <name>Ca(2+)</name>
        <dbReference type="ChEBI" id="CHEBI:29108"/>
    </ligand>
</feature>
<dbReference type="Gene3D" id="1.10.1400.10">
    <property type="match status" value="1"/>
</dbReference>
<dbReference type="GO" id="GO:0017000">
    <property type="term" value="P:antibiotic biosynthetic process"/>
    <property type="evidence" value="ECO:0007669"/>
    <property type="project" value="InterPro"/>
</dbReference>
<dbReference type="EMBL" id="JEMG01000001">
    <property type="protein sequence ID" value="EYC50948.1"/>
    <property type="molecule type" value="Genomic_DNA"/>
</dbReference>
<dbReference type="PIRSF" id="PIRSF001227">
    <property type="entry name" value="Pen_acylase"/>
    <property type="match status" value="1"/>
</dbReference>
<comment type="cofactor">
    <cofactor evidence="5">
        <name>Ca(2+)</name>
        <dbReference type="ChEBI" id="CHEBI:29108"/>
    </cofactor>
    <text evidence="5">Binds 1 Ca(2+) ion per dimer.</text>
</comment>
<evidence type="ECO:0000256" key="2">
    <source>
        <dbReference type="ARBA" id="ARBA00022801"/>
    </source>
</evidence>
<dbReference type="MEROPS" id="S45.003"/>
<dbReference type="OrthoDB" id="9760084at2"/>
<organism evidence="7 8">
    <name type="scientific">Hylemonella gracilis str. Niagara R</name>
    <dbReference type="NCBI Taxonomy" id="1458275"/>
    <lineage>
        <taxon>Bacteria</taxon>
        <taxon>Pseudomonadati</taxon>
        <taxon>Pseudomonadota</taxon>
        <taxon>Betaproteobacteria</taxon>
        <taxon>Burkholderiales</taxon>
        <taxon>Comamonadaceae</taxon>
        <taxon>Hylemonella</taxon>
    </lineage>
</organism>
<dbReference type="GO" id="GO:0016811">
    <property type="term" value="F:hydrolase activity, acting on carbon-nitrogen (but not peptide) bonds, in linear amides"/>
    <property type="evidence" value="ECO:0007669"/>
    <property type="project" value="InterPro"/>
</dbReference>
<evidence type="ECO:0000313" key="7">
    <source>
        <dbReference type="EMBL" id="EYC50948.1"/>
    </source>
</evidence>
<dbReference type="InterPro" id="IPR029055">
    <property type="entry name" value="Ntn_hydrolases_N"/>
</dbReference>
<dbReference type="Gene3D" id="2.30.120.10">
    <property type="match status" value="1"/>
</dbReference>
<name>A0A016XIA2_9BURK</name>
<accession>A0A016XIA2</accession>
<feature type="binding site" evidence="5">
    <location>
        <position position="359"/>
    </location>
    <ligand>
        <name>Ca(2+)</name>
        <dbReference type="ChEBI" id="CHEBI:29108"/>
    </ligand>
</feature>
<dbReference type="SUPFAM" id="SSF56235">
    <property type="entry name" value="N-terminal nucleophile aminohydrolases (Ntn hydrolases)"/>
    <property type="match status" value="1"/>
</dbReference>
<dbReference type="PANTHER" id="PTHR34218">
    <property type="entry name" value="PEPTIDASE S45 PENICILLIN AMIDASE"/>
    <property type="match status" value="1"/>
</dbReference>
<comment type="caution">
    <text evidence="7">The sequence shown here is derived from an EMBL/GenBank/DDBJ whole genome shotgun (WGS) entry which is preliminary data.</text>
</comment>
<gene>
    <name evidence="7" type="ORF">AZ34_07590</name>
</gene>
<keyword evidence="3" id="KW-0865">Zymogen</keyword>
<evidence type="ECO:0000313" key="8">
    <source>
        <dbReference type="Proteomes" id="UP000023268"/>
    </source>
</evidence>
<keyword evidence="5" id="KW-0106">Calcium</keyword>
<dbReference type="InterPro" id="IPR043147">
    <property type="entry name" value="Penicillin_amidase_A-knob"/>
</dbReference>
<evidence type="ECO:0000256" key="3">
    <source>
        <dbReference type="ARBA" id="ARBA00023145"/>
    </source>
</evidence>
<dbReference type="GO" id="GO:0046872">
    <property type="term" value="F:metal ion binding"/>
    <property type="evidence" value="ECO:0007669"/>
    <property type="project" value="UniProtKB-KW"/>
</dbReference>
<feature type="compositionally biased region" description="Low complexity" evidence="6">
    <location>
        <begin position="241"/>
        <end position="252"/>
    </location>
</feature>
<dbReference type="STRING" id="1458275.AZ34_07590"/>
<dbReference type="eggNOG" id="COG2366">
    <property type="taxonomic scope" value="Bacteria"/>
</dbReference>
<evidence type="ECO:0000256" key="1">
    <source>
        <dbReference type="ARBA" id="ARBA00006586"/>
    </source>
</evidence>
<dbReference type="RefSeq" id="WP_035606590.1">
    <property type="nucleotide sequence ID" value="NZ_JEMG01000001.1"/>
</dbReference>
<feature type="region of interest" description="Disordered" evidence="6">
    <location>
        <begin position="230"/>
        <end position="252"/>
    </location>
</feature>
<feature type="active site" description="Nucleophile" evidence="4">
    <location>
        <position position="281"/>
    </location>
</feature>
<protein>
    <submittedName>
        <fullName evidence="7">Penicillin amidase</fullName>
    </submittedName>
</protein>
<feature type="binding site" evidence="5">
    <location>
        <position position="362"/>
    </location>
    <ligand>
        <name>Ca(2+)</name>
        <dbReference type="ChEBI" id="CHEBI:29108"/>
    </ligand>
</feature>
<dbReference type="Pfam" id="PF01804">
    <property type="entry name" value="Penicil_amidase"/>
    <property type="match status" value="1"/>
</dbReference>